<gene>
    <name evidence="3" type="ORF">K8W01_21000</name>
</gene>
<organism evidence="3 4">
    <name type="scientific">Methylorubrum populi</name>
    <dbReference type="NCBI Taxonomy" id="223967"/>
    <lineage>
        <taxon>Bacteria</taxon>
        <taxon>Pseudomonadati</taxon>
        <taxon>Pseudomonadota</taxon>
        <taxon>Alphaproteobacteria</taxon>
        <taxon>Hyphomicrobiales</taxon>
        <taxon>Methylobacteriaceae</taxon>
        <taxon>Methylorubrum</taxon>
    </lineage>
</organism>
<name>A0A921E6F3_9HYPH</name>
<dbReference type="EMBL" id="DYYG01000067">
    <property type="protein sequence ID" value="HJE26134.1"/>
    <property type="molecule type" value="Genomic_DNA"/>
</dbReference>
<accession>A0A921E6F3</accession>
<dbReference type="EC" id="2.4.-.-" evidence="3"/>
<protein>
    <submittedName>
        <fullName evidence="3">Glycosyltransferase</fullName>
        <ecNumber evidence="3">2.4.-.-</ecNumber>
    </submittedName>
</protein>
<dbReference type="Proteomes" id="UP000742631">
    <property type="component" value="Unassembled WGS sequence"/>
</dbReference>
<sequence length="377" mass="41417">MTASPLRLVVLGLSLSSSWGNGHATTYRALLKAFAARGHAVTFLERDVPWYAAHRDLPDPDFCRLMLYADLSELQAQRELIEAADAVIVGSYVPEGIAVGNRVLSWARGVRAFYDIDTPITLTGLEAGTCAYLGRAQIRDYDLYLSFTGGPTLDRLERDYGAPAARALYCSVDPQAYPALDREPAYDLSYLGTYSPDRQPTLERLLIEPARRAPDLRFAVAGPQYPADIAWPANVTRIDHLAPDAHPAFYASSRYTLNVTRADMIAAGWSPSVRLFEAASTGTPLVSDRWDGLETILAPDREILCPDTPDAVLAILRDRPEAERRRIGAAAREAVLARHSAAHRAEELDAHLREAADRRRPSAPPLFREAPVEGVSA</sequence>
<dbReference type="AlphaFoldDB" id="A0A921E6F3"/>
<keyword evidence="3" id="KW-0328">Glycosyltransferase</keyword>
<dbReference type="InterPro" id="IPR055259">
    <property type="entry name" value="YkvP/CgeB_Glyco_trans-like"/>
</dbReference>
<reference evidence="3" key="1">
    <citation type="journal article" date="2021" name="PeerJ">
        <title>Extensive microbial diversity within the chicken gut microbiome revealed by metagenomics and culture.</title>
        <authorList>
            <person name="Gilroy R."/>
            <person name="Ravi A."/>
            <person name="Getino M."/>
            <person name="Pursley I."/>
            <person name="Horton D.L."/>
            <person name="Alikhan N.F."/>
            <person name="Baker D."/>
            <person name="Gharbi K."/>
            <person name="Hall N."/>
            <person name="Watson M."/>
            <person name="Adriaenssens E.M."/>
            <person name="Foster-Nyarko E."/>
            <person name="Jarju S."/>
            <person name="Secka A."/>
            <person name="Antonio M."/>
            <person name="Oren A."/>
            <person name="Chaudhuri R.R."/>
            <person name="La Ragione R."/>
            <person name="Hildebrand F."/>
            <person name="Pallen M.J."/>
        </authorList>
    </citation>
    <scope>NUCLEOTIDE SEQUENCE</scope>
    <source>
        <strain evidence="3">316</strain>
    </source>
</reference>
<comment type="caution">
    <text evidence="3">The sequence shown here is derived from an EMBL/GenBank/DDBJ whole genome shotgun (WGS) entry which is preliminary data.</text>
</comment>
<dbReference type="Gene3D" id="3.40.50.2000">
    <property type="entry name" value="Glycogen Phosphorylase B"/>
    <property type="match status" value="1"/>
</dbReference>
<evidence type="ECO:0000259" key="2">
    <source>
        <dbReference type="Pfam" id="PF13524"/>
    </source>
</evidence>
<keyword evidence="3" id="KW-0808">Transferase</keyword>
<dbReference type="GO" id="GO:0016757">
    <property type="term" value="F:glycosyltransferase activity"/>
    <property type="evidence" value="ECO:0007669"/>
    <property type="project" value="UniProtKB-KW"/>
</dbReference>
<evidence type="ECO:0000256" key="1">
    <source>
        <dbReference type="SAM" id="MobiDB-lite"/>
    </source>
</evidence>
<dbReference type="Pfam" id="PF13524">
    <property type="entry name" value="Glyco_trans_1_2"/>
    <property type="match status" value="1"/>
</dbReference>
<proteinExistence type="predicted"/>
<reference evidence="3" key="2">
    <citation type="submission" date="2021-09" db="EMBL/GenBank/DDBJ databases">
        <authorList>
            <person name="Gilroy R."/>
        </authorList>
    </citation>
    <scope>NUCLEOTIDE SEQUENCE</scope>
    <source>
        <strain evidence="3">316</strain>
    </source>
</reference>
<evidence type="ECO:0000313" key="3">
    <source>
        <dbReference type="EMBL" id="HJE26134.1"/>
    </source>
</evidence>
<dbReference type="SUPFAM" id="SSF53756">
    <property type="entry name" value="UDP-Glycosyltransferase/glycogen phosphorylase"/>
    <property type="match status" value="1"/>
</dbReference>
<feature type="domain" description="Spore protein YkvP/CgeB glycosyl transferase-like" evidence="2">
    <location>
        <begin position="199"/>
        <end position="348"/>
    </location>
</feature>
<evidence type="ECO:0000313" key="4">
    <source>
        <dbReference type="Proteomes" id="UP000742631"/>
    </source>
</evidence>
<feature type="region of interest" description="Disordered" evidence="1">
    <location>
        <begin position="354"/>
        <end position="377"/>
    </location>
</feature>